<dbReference type="Proteomes" id="UP001597192">
    <property type="component" value="Unassembled WGS sequence"/>
</dbReference>
<dbReference type="Pfam" id="PF07997">
    <property type="entry name" value="DUF1694"/>
    <property type="match status" value="1"/>
</dbReference>
<proteinExistence type="predicted"/>
<accession>A0ABW4CNK2</accession>
<gene>
    <name evidence="2" type="ORF">ACFQ47_01350</name>
</gene>
<sequence length="150" mass="16767">MADDQNQMQDHLNSALYGPPQTRPDERRHYLGSLRERTALFVDNQTLREPTTLAQVEPLLKQYAAKANFKLLLNGKLPAELTAPYMTEATQLGLPFTLVSDETAQTDDTACGLLITSDEAIDHADIFLPKQTAQAPKEKPSLFDRLFGEH</sequence>
<keyword evidence="3" id="KW-1185">Reference proteome</keyword>
<feature type="compositionally biased region" description="Polar residues" evidence="1">
    <location>
        <begin position="1"/>
        <end position="12"/>
    </location>
</feature>
<name>A0ABW4CNK2_9LACO</name>
<evidence type="ECO:0000313" key="2">
    <source>
        <dbReference type="EMBL" id="MFD1431355.1"/>
    </source>
</evidence>
<evidence type="ECO:0000313" key="3">
    <source>
        <dbReference type="Proteomes" id="UP001597192"/>
    </source>
</evidence>
<dbReference type="SUPFAM" id="SSF160515">
    <property type="entry name" value="YueI-like"/>
    <property type="match status" value="1"/>
</dbReference>
<organism evidence="2 3">
    <name type="scientific">Lacticaseibacillus yichunensis</name>
    <dbReference type="NCBI Taxonomy" id="2486015"/>
    <lineage>
        <taxon>Bacteria</taxon>
        <taxon>Bacillati</taxon>
        <taxon>Bacillota</taxon>
        <taxon>Bacilli</taxon>
        <taxon>Lactobacillales</taxon>
        <taxon>Lactobacillaceae</taxon>
        <taxon>Lacticaseibacillus</taxon>
    </lineage>
</organism>
<dbReference type="EMBL" id="JBHTOG010000004">
    <property type="protein sequence ID" value="MFD1431355.1"/>
    <property type="molecule type" value="Genomic_DNA"/>
</dbReference>
<dbReference type="Gene3D" id="3.30.1330.30">
    <property type="match status" value="1"/>
</dbReference>
<dbReference type="InterPro" id="IPR012543">
    <property type="entry name" value="DUF1694"/>
</dbReference>
<feature type="region of interest" description="Disordered" evidence="1">
    <location>
        <begin position="1"/>
        <end position="27"/>
    </location>
</feature>
<dbReference type="RefSeq" id="WP_125697255.1">
    <property type="nucleotide sequence ID" value="NZ_JBHTOG010000004.1"/>
</dbReference>
<reference evidence="3" key="1">
    <citation type="journal article" date="2019" name="Int. J. Syst. Evol. Microbiol.">
        <title>The Global Catalogue of Microorganisms (GCM) 10K type strain sequencing project: providing services to taxonomists for standard genome sequencing and annotation.</title>
        <authorList>
            <consortium name="The Broad Institute Genomics Platform"/>
            <consortium name="The Broad Institute Genome Sequencing Center for Infectious Disease"/>
            <person name="Wu L."/>
            <person name="Ma J."/>
        </authorList>
    </citation>
    <scope>NUCLEOTIDE SEQUENCE [LARGE SCALE GENOMIC DNA]</scope>
    <source>
        <strain evidence="3">CCM 8947</strain>
    </source>
</reference>
<dbReference type="PIRSF" id="PIRSF034303">
    <property type="entry name" value="DUF1694"/>
    <property type="match status" value="1"/>
</dbReference>
<comment type="caution">
    <text evidence="2">The sequence shown here is derived from an EMBL/GenBank/DDBJ whole genome shotgun (WGS) entry which is preliminary data.</text>
</comment>
<dbReference type="InterPro" id="IPR029064">
    <property type="entry name" value="Ribosomal_eL30-like_sf"/>
</dbReference>
<evidence type="ECO:0000256" key="1">
    <source>
        <dbReference type="SAM" id="MobiDB-lite"/>
    </source>
</evidence>
<protein>
    <submittedName>
        <fullName evidence="2">DUF1694 domain-containing protein</fullName>
    </submittedName>
</protein>